<name>A0ABM8TCD4_9BURK</name>
<keyword evidence="8" id="KW-1185">Reference proteome</keyword>
<evidence type="ECO:0000256" key="5">
    <source>
        <dbReference type="SAM" id="Phobius"/>
    </source>
</evidence>
<feature type="transmembrane region" description="Helical" evidence="5">
    <location>
        <begin position="32"/>
        <end position="53"/>
    </location>
</feature>
<feature type="transmembrane region" description="Helical" evidence="5">
    <location>
        <begin position="237"/>
        <end position="253"/>
    </location>
</feature>
<dbReference type="PANTHER" id="PTHR37422:SF23">
    <property type="entry name" value="TEICHURONIC ACID BIOSYNTHESIS PROTEIN TUAE"/>
    <property type="match status" value="1"/>
</dbReference>
<feature type="transmembrane region" description="Helical" evidence="5">
    <location>
        <begin position="383"/>
        <end position="401"/>
    </location>
</feature>
<comment type="caution">
    <text evidence="7">The sequence shown here is derived from an EMBL/GenBank/DDBJ whole genome shotgun (WGS) entry which is preliminary data.</text>
</comment>
<evidence type="ECO:0000256" key="3">
    <source>
        <dbReference type="ARBA" id="ARBA00022989"/>
    </source>
</evidence>
<dbReference type="PANTHER" id="PTHR37422">
    <property type="entry name" value="TEICHURONIC ACID BIOSYNTHESIS PROTEIN TUAE"/>
    <property type="match status" value="1"/>
</dbReference>
<keyword evidence="3 5" id="KW-1133">Transmembrane helix</keyword>
<protein>
    <recommendedName>
        <fullName evidence="6">O-antigen ligase-related domain-containing protein</fullName>
    </recommendedName>
</protein>
<evidence type="ECO:0000256" key="2">
    <source>
        <dbReference type="ARBA" id="ARBA00022692"/>
    </source>
</evidence>
<organism evidence="7 8">
    <name type="scientific">Cupriavidus numazuensis</name>
    <dbReference type="NCBI Taxonomy" id="221992"/>
    <lineage>
        <taxon>Bacteria</taxon>
        <taxon>Pseudomonadati</taxon>
        <taxon>Pseudomonadota</taxon>
        <taxon>Betaproteobacteria</taxon>
        <taxon>Burkholderiales</taxon>
        <taxon>Burkholderiaceae</taxon>
        <taxon>Cupriavidus</taxon>
    </lineage>
</organism>
<evidence type="ECO:0000256" key="1">
    <source>
        <dbReference type="ARBA" id="ARBA00004141"/>
    </source>
</evidence>
<feature type="transmembrane region" description="Helical" evidence="5">
    <location>
        <begin position="65"/>
        <end position="85"/>
    </location>
</feature>
<feature type="transmembrane region" description="Helical" evidence="5">
    <location>
        <begin position="123"/>
        <end position="143"/>
    </location>
</feature>
<feature type="transmembrane region" description="Helical" evidence="5">
    <location>
        <begin position="188"/>
        <end position="209"/>
    </location>
</feature>
<feature type="transmembrane region" description="Helical" evidence="5">
    <location>
        <begin position="349"/>
        <end position="371"/>
    </location>
</feature>
<evidence type="ECO:0000313" key="7">
    <source>
        <dbReference type="EMBL" id="CAG2135791.1"/>
    </source>
</evidence>
<feature type="transmembrane region" description="Helical" evidence="5">
    <location>
        <begin position="91"/>
        <end position="111"/>
    </location>
</feature>
<feature type="transmembrane region" description="Helical" evidence="5">
    <location>
        <begin position="260"/>
        <end position="279"/>
    </location>
</feature>
<feature type="domain" description="O-antigen ligase-related" evidence="6">
    <location>
        <begin position="220"/>
        <end position="361"/>
    </location>
</feature>
<dbReference type="InterPro" id="IPR007016">
    <property type="entry name" value="O-antigen_ligase-rel_domated"/>
</dbReference>
<dbReference type="Proteomes" id="UP000672657">
    <property type="component" value="Unassembled WGS sequence"/>
</dbReference>
<feature type="transmembrane region" description="Helical" evidence="5">
    <location>
        <begin position="413"/>
        <end position="429"/>
    </location>
</feature>
<sequence>MLVIGLIVILPFLVPCKWRVFLVLPLGVFQVYLPLLTLGGAPISLAFIVGASFWRELAEKKAILLSRPLFAIVVLAAIVLLSLLWSSDVRLGLAGFSQIMVFVLTACGCVYQARRDHRWVIRAFTALFCLSVVQMASVIVFRLNPDVKMVFLQSQIAKIFINENVLEALFMEGRNNVFDVVKSGGFGFVNGNAASAFAGLLVMAAIGLASAYRKRSYYIFAFTAFGSIYFTGSKAGLILMLALPIVAFTLIYMRRTGRRYRMFLPLAMGLIGVVAFSMYETVGLNSGNEFGGAVEDTTEVRLVMWNYAVSAFFGSPILGQGFGGWQEGFAPYANRYGFSQVLPPHNTFIYLWSQSGILAVAVGVWFSAILFKLSIRKYDDKEARGVAFALGFGFLWLTIQGMGENFGLLGDNHMIPVLAGLLALALVRLKRKTKVVPHGKPTVEAWRGGDSNPTLHADGRPEGLPRTGFLRSCDQGRRNVYAASGD</sequence>
<feature type="transmembrane region" description="Helical" evidence="5">
    <location>
        <begin position="216"/>
        <end position="231"/>
    </location>
</feature>
<accession>A0ABM8TCD4</accession>
<keyword evidence="4 5" id="KW-0472">Membrane</keyword>
<evidence type="ECO:0000256" key="4">
    <source>
        <dbReference type="ARBA" id="ARBA00023136"/>
    </source>
</evidence>
<dbReference type="InterPro" id="IPR051533">
    <property type="entry name" value="WaaL-like"/>
</dbReference>
<comment type="subcellular location">
    <subcellularLocation>
        <location evidence="1">Membrane</location>
        <topology evidence="1">Multi-pass membrane protein</topology>
    </subcellularLocation>
</comment>
<dbReference type="EMBL" id="CAJPVI010000005">
    <property type="protein sequence ID" value="CAG2135791.1"/>
    <property type="molecule type" value="Genomic_DNA"/>
</dbReference>
<dbReference type="Pfam" id="PF04932">
    <property type="entry name" value="Wzy_C"/>
    <property type="match status" value="1"/>
</dbReference>
<reference evidence="7 8" key="1">
    <citation type="submission" date="2021-03" db="EMBL/GenBank/DDBJ databases">
        <authorList>
            <person name="Peeters C."/>
        </authorList>
    </citation>
    <scope>NUCLEOTIDE SEQUENCE [LARGE SCALE GENOMIC DNA]</scope>
    <source>
        <strain evidence="7 8">LMG 26411</strain>
    </source>
</reference>
<gene>
    <name evidence="7" type="ORF">LMG26411_01144</name>
</gene>
<evidence type="ECO:0000259" key="6">
    <source>
        <dbReference type="Pfam" id="PF04932"/>
    </source>
</evidence>
<proteinExistence type="predicted"/>
<evidence type="ECO:0000313" key="8">
    <source>
        <dbReference type="Proteomes" id="UP000672657"/>
    </source>
</evidence>
<keyword evidence="2 5" id="KW-0812">Transmembrane</keyword>